<dbReference type="SUPFAM" id="SSF51735">
    <property type="entry name" value="NAD(P)-binding Rossmann-fold domains"/>
    <property type="match status" value="1"/>
</dbReference>
<dbReference type="InterPro" id="IPR057326">
    <property type="entry name" value="KR_dom"/>
</dbReference>
<proteinExistence type="inferred from homology"/>
<dbReference type="CDD" id="cd05233">
    <property type="entry name" value="SDR_c"/>
    <property type="match status" value="1"/>
</dbReference>
<evidence type="ECO:0000256" key="1">
    <source>
        <dbReference type="ARBA" id="ARBA00006484"/>
    </source>
</evidence>
<dbReference type="Gene3D" id="3.40.50.720">
    <property type="entry name" value="NAD(P)-binding Rossmann-like Domain"/>
    <property type="match status" value="1"/>
</dbReference>
<dbReference type="InterPro" id="IPR020904">
    <property type="entry name" value="Sc_DH/Rdtase_CS"/>
</dbReference>
<dbReference type="EMBL" id="JBANDC010000003">
    <property type="protein sequence ID" value="MEM4986828.1"/>
    <property type="molecule type" value="Genomic_DNA"/>
</dbReference>
<accession>A0ABU9PS43</accession>
<keyword evidence="5" id="KW-1185">Reference proteome</keyword>
<keyword evidence="2" id="KW-0560">Oxidoreductase</keyword>
<name>A0ABU9PS43_9BURK</name>
<evidence type="ECO:0000313" key="5">
    <source>
        <dbReference type="Proteomes" id="UP001495910"/>
    </source>
</evidence>
<dbReference type="RefSeq" id="WP_092394090.1">
    <property type="nucleotide sequence ID" value="NZ_JBANDC010000003.1"/>
</dbReference>
<dbReference type="InterPro" id="IPR002347">
    <property type="entry name" value="SDR_fam"/>
</dbReference>
<evidence type="ECO:0000259" key="3">
    <source>
        <dbReference type="SMART" id="SM00822"/>
    </source>
</evidence>
<dbReference type="SMART" id="SM00822">
    <property type="entry name" value="PKS_KR"/>
    <property type="match status" value="1"/>
</dbReference>
<gene>
    <name evidence="4" type="ORF">V8G57_05435</name>
</gene>
<dbReference type="Proteomes" id="UP001495910">
    <property type="component" value="Unassembled WGS sequence"/>
</dbReference>
<evidence type="ECO:0000256" key="2">
    <source>
        <dbReference type="ARBA" id="ARBA00023002"/>
    </source>
</evidence>
<comment type="caution">
    <text evidence="4">The sequence shown here is derived from an EMBL/GenBank/DDBJ whole genome shotgun (WGS) entry which is preliminary data.</text>
</comment>
<organism evidence="4 5">
    <name type="scientific">Collimonas rhizosphaerae</name>
    <dbReference type="NCBI Taxonomy" id="3126357"/>
    <lineage>
        <taxon>Bacteria</taxon>
        <taxon>Pseudomonadati</taxon>
        <taxon>Pseudomonadota</taxon>
        <taxon>Betaproteobacteria</taxon>
        <taxon>Burkholderiales</taxon>
        <taxon>Oxalobacteraceae</taxon>
        <taxon>Collimonas</taxon>
    </lineage>
</organism>
<dbReference type="PRINTS" id="PR00081">
    <property type="entry name" value="GDHRDH"/>
</dbReference>
<sequence length="249" mass="26096">MGKLDGKTVLITGGSSGIGLASAKLFLEQGARLAITGRDPDGLARVREELGGDVLTIRSDTANLTEIASLMQQVERRFTRLDVLFVNAAIATAAPMELVSETQFDDIMGINFKGAFFTIQKALPLFSGAASIIVTTSIANQLGSPNFSVYGASKAALRSLVQSLALELISRGIRINAISPGPIATPIFDRFGLPPAVADGIKTEIAQKSPSKRFGLPSEVAKVALFLASDDAAYVVGEEIVVDGGMSLL</sequence>
<dbReference type="Pfam" id="PF13561">
    <property type="entry name" value="adh_short_C2"/>
    <property type="match status" value="1"/>
</dbReference>
<evidence type="ECO:0000313" key="4">
    <source>
        <dbReference type="EMBL" id="MEM4986828.1"/>
    </source>
</evidence>
<dbReference type="PROSITE" id="PS00061">
    <property type="entry name" value="ADH_SHORT"/>
    <property type="match status" value="1"/>
</dbReference>
<dbReference type="InterPro" id="IPR036291">
    <property type="entry name" value="NAD(P)-bd_dom_sf"/>
</dbReference>
<reference evidence="4 5" key="1">
    <citation type="submission" date="2024-02" db="EMBL/GenBank/DDBJ databases">
        <title>Draft genome sequence of Collimonas sp. strain H4R21, an effective mineral-weathering bacterial strain isolated from the beech rhizosphere.</title>
        <authorList>
            <person name="Morin E."/>
            <person name="Uroz S."/>
            <person name="Leveau J.H.J."/>
            <person name="Kumar R."/>
            <person name="Rey M.W."/>
            <person name="Pham J."/>
        </authorList>
    </citation>
    <scope>NUCLEOTIDE SEQUENCE [LARGE SCALE GENOMIC DNA]</scope>
    <source>
        <strain evidence="4 5">H4R21</strain>
    </source>
</reference>
<protein>
    <submittedName>
        <fullName evidence="4">SDR family oxidoreductase</fullName>
    </submittedName>
</protein>
<dbReference type="PANTHER" id="PTHR43669:SF3">
    <property type="entry name" value="ALCOHOL DEHYDROGENASE, PUTATIVE (AFU_ORTHOLOGUE AFUA_3G03445)-RELATED"/>
    <property type="match status" value="1"/>
</dbReference>
<comment type="similarity">
    <text evidence="1">Belongs to the short-chain dehydrogenases/reductases (SDR) family.</text>
</comment>
<dbReference type="PANTHER" id="PTHR43669">
    <property type="entry name" value="5-KETO-D-GLUCONATE 5-REDUCTASE"/>
    <property type="match status" value="1"/>
</dbReference>
<feature type="domain" description="Ketoreductase" evidence="3">
    <location>
        <begin position="7"/>
        <end position="181"/>
    </location>
</feature>